<evidence type="ECO:0000313" key="2">
    <source>
        <dbReference type="EMBL" id="CAG8979868.1"/>
    </source>
</evidence>
<name>A0A9N9LSI2_9HELO</name>
<feature type="region of interest" description="Disordered" evidence="1">
    <location>
        <begin position="35"/>
        <end position="97"/>
    </location>
</feature>
<accession>A0A9N9LSI2</accession>
<evidence type="ECO:0000313" key="3">
    <source>
        <dbReference type="Proteomes" id="UP000701801"/>
    </source>
</evidence>
<protein>
    <submittedName>
        <fullName evidence="2">Uncharacterized protein</fullName>
    </submittedName>
</protein>
<comment type="caution">
    <text evidence="2">The sequence shown here is derived from an EMBL/GenBank/DDBJ whole genome shotgun (WGS) entry which is preliminary data.</text>
</comment>
<evidence type="ECO:0000256" key="1">
    <source>
        <dbReference type="SAM" id="MobiDB-lite"/>
    </source>
</evidence>
<dbReference type="Proteomes" id="UP000701801">
    <property type="component" value="Unassembled WGS sequence"/>
</dbReference>
<reference evidence="2" key="1">
    <citation type="submission" date="2021-07" db="EMBL/GenBank/DDBJ databases">
        <authorList>
            <person name="Durling M."/>
        </authorList>
    </citation>
    <scope>NUCLEOTIDE SEQUENCE</scope>
</reference>
<proteinExistence type="predicted"/>
<gene>
    <name evidence="2" type="ORF">HYALB_00002641</name>
</gene>
<dbReference type="EMBL" id="CAJVRM010000340">
    <property type="protein sequence ID" value="CAG8979868.1"/>
    <property type="molecule type" value="Genomic_DNA"/>
</dbReference>
<dbReference type="AlphaFoldDB" id="A0A9N9LSI2"/>
<feature type="compositionally biased region" description="Basic and acidic residues" evidence="1">
    <location>
        <begin position="35"/>
        <end position="95"/>
    </location>
</feature>
<organism evidence="2 3">
    <name type="scientific">Hymenoscyphus albidus</name>
    <dbReference type="NCBI Taxonomy" id="595503"/>
    <lineage>
        <taxon>Eukaryota</taxon>
        <taxon>Fungi</taxon>
        <taxon>Dikarya</taxon>
        <taxon>Ascomycota</taxon>
        <taxon>Pezizomycotina</taxon>
        <taxon>Leotiomycetes</taxon>
        <taxon>Helotiales</taxon>
        <taxon>Helotiaceae</taxon>
        <taxon>Hymenoscyphus</taxon>
    </lineage>
</organism>
<sequence>MAPPEWSRSTSNYVDDCPVRVVDLIRSIVKKRLVSPERSEGSEIQRDQRDQRFREIRGIRDSERSEGSEIQRDQRDQRFREIRGIRDSERPERPGQVRFRSAVQFPFEC</sequence>
<keyword evidence="3" id="KW-1185">Reference proteome</keyword>